<proteinExistence type="predicted"/>
<evidence type="ECO:0000313" key="3">
    <source>
        <dbReference type="Proteomes" id="UP000444960"/>
    </source>
</evidence>
<evidence type="ECO:0000313" key="2">
    <source>
        <dbReference type="EMBL" id="GEE02299.1"/>
    </source>
</evidence>
<accession>A0A7I9VAE7</accession>
<reference evidence="3" key="1">
    <citation type="submission" date="2019-06" db="EMBL/GenBank/DDBJ databases">
        <title>Gordonia isolated from sludge of a wastewater treatment plant.</title>
        <authorList>
            <person name="Tamura T."/>
            <person name="Aoyama K."/>
            <person name="Kang Y."/>
            <person name="Saito S."/>
            <person name="Akiyama N."/>
            <person name="Yazawa K."/>
            <person name="Gonoi T."/>
            <person name="Mikami Y."/>
        </authorList>
    </citation>
    <scope>NUCLEOTIDE SEQUENCE [LARGE SCALE GENOMIC DNA]</scope>
    <source>
        <strain evidence="3">NBRC 107696</strain>
    </source>
</reference>
<sequence>MLTPSQEDSTMSLARTALVRSIGAVACAAALPLTAACSGSTDSATSASGGSTYCSAVKDAKAATTTALANVDDKQTEQAMYDAWAHVADVAPAEISSQMQWYKDAIKDPSQAVAMIKDPRQIAIQKYSATHCDFSE</sequence>
<name>A0A7I9VAE7_9ACTN</name>
<dbReference type="Proteomes" id="UP000444960">
    <property type="component" value="Unassembled WGS sequence"/>
</dbReference>
<keyword evidence="1" id="KW-0732">Signal</keyword>
<keyword evidence="3" id="KW-1185">Reference proteome</keyword>
<evidence type="ECO:0000256" key="1">
    <source>
        <dbReference type="SAM" id="SignalP"/>
    </source>
</evidence>
<evidence type="ECO:0008006" key="4">
    <source>
        <dbReference type="Google" id="ProtNLM"/>
    </source>
</evidence>
<organism evidence="2 3">
    <name type="scientific">Gordonia spumicola</name>
    <dbReference type="NCBI Taxonomy" id="589161"/>
    <lineage>
        <taxon>Bacteria</taxon>
        <taxon>Bacillati</taxon>
        <taxon>Actinomycetota</taxon>
        <taxon>Actinomycetes</taxon>
        <taxon>Mycobacteriales</taxon>
        <taxon>Gordoniaceae</taxon>
        <taxon>Gordonia</taxon>
    </lineage>
</organism>
<feature type="chain" id="PRO_5038606378" description="Lipoprotein" evidence="1">
    <location>
        <begin position="36"/>
        <end position="136"/>
    </location>
</feature>
<dbReference type="AlphaFoldDB" id="A0A7I9VAE7"/>
<dbReference type="EMBL" id="BJOV01000005">
    <property type="protein sequence ID" value="GEE02299.1"/>
    <property type="molecule type" value="Genomic_DNA"/>
</dbReference>
<gene>
    <name evidence="2" type="ORF">nbrc107696_27450</name>
</gene>
<feature type="signal peptide" evidence="1">
    <location>
        <begin position="1"/>
        <end position="35"/>
    </location>
</feature>
<protein>
    <recommendedName>
        <fullName evidence="4">Lipoprotein</fullName>
    </recommendedName>
</protein>
<comment type="caution">
    <text evidence="2">The sequence shown here is derived from an EMBL/GenBank/DDBJ whole genome shotgun (WGS) entry which is preliminary data.</text>
</comment>